<evidence type="ECO:0008006" key="8">
    <source>
        <dbReference type="Google" id="ProtNLM"/>
    </source>
</evidence>
<feature type="domain" description="UBE2O-like tandem tSH3-B" evidence="5">
    <location>
        <begin position="108"/>
        <end position="241"/>
    </location>
</feature>
<gene>
    <name evidence="6" type="ORF">KI387_042915</name>
</gene>
<evidence type="ECO:0000313" key="6">
    <source>
        <dbReference type="EMBL" id="KAH9291898.1"/>
    </source>
</evidence>
<feature type="region of interest" description="Disordered" evidence="3">
    <location>
        <begin position="6"/>
        <end position="26"/>
    </location>
</feature>
<dbReference type="Pfam" id="PF23046">
    <property type="entry name" value="tSH3-B_UBE2O"/>
    <property type="match status" value="1"/>
</dbReference>
<dbReference type="AlphaFoldDB" id="A0AA38C2X0"/>
<evidence type="ECO:0000259" key="4">
    <source>
        <dbReference type="Pfam" id="PF23043"/>
    </source>
</evidence>
<dbReference type="InterPro" id="IPR057735">
    <property type="entry name" value="UBE2O-like_tSH3-B"/>
</dbReference>
<dbReference type="InterPro" id="IPR057733">
    <property type="entry name" value="UBE2O-like_SH3-B"/>
</dbReference>
<dbReference type="PANTHER" id="PTHR46116">
    <property type="entry name" value="(E3-INDEPENDENT) E2 UBIQUITIN-CONJUGATING ENZYME"/>
    <property type="match status" value="1"/>
</dbReference>
<evidence type="ECO:0000256" key="2">
    <source>
        <dbReference type="ARBA" id="ARBA00022786"/>
    </source>
</evidence>
<keyword evidence="2" id="KW-0833">Ubl conjugation pathway</keyword>
<keyword evidence="1" id="KW-0808">Transferase</keyword>
<feature type="compositionally biased region" description="Acidic residues" evidence="3">
    <location>
        <begin position="17"/>
        <end position="26"/>
    </location>
</feature>
<dbReference type="Proteomes" id="UP000824469">
    <property type="component" value="Unassembled WGS sequence"/>
</dbReference>
<accession>A0AA38C2X0</accession>
<name>A0AA38C2X0_TAXCH</name>
<organism evidence="6 7">
    <name type="scientific">Taxus chinensis</name>
    <name type="common">Chinese yew</name>
    <name type="synonym">Taxus wallichiana var. chinensis</name>
    <dbReference type="NCBI Taxonomy" id="29808"/>
    <lineage>
        <taxon>Eukaryota</taxon>
        <taxon>Viridiplantae</taxon>
        <taxon>Streptophyta</taxon>
        <taxon>Embryophyta</taxon>
        <taxon>Tracheophyta</taxon>
        <taxon>Spermatophyta</taxon>
        <taxon>Pinopsida</taxon>
        <taxon>Pinidae</taxon>
        <taxon>Conifers II</taxon>
        <taxon>Cupressales</taxon>
        <taxon>Taxaceae</taxon>
        <taxon>Taxus</taxon>
    </lineage>
</organism>
<evidence type="ECO:0000313" key="7">
    <source>
        <dbReference type="Proteomes" id="UP000824469"/>
    </source>
</evidence>
<dbReference type="Pfam" id="PF23043">
    <property type="entry name" value="SH3-B_UBE2O"/>
    <property type="match status" value="1"/>
</dbReference>
<keyword evidence="7" id="KW-1185">Reference proteome</keyword>
<dbReference type="EMBL" id="JAHRHJ020003352">
    <property type="protein sequence ID" value="KAH9291898.1"/>
    <property type="molecule type" value="Genomic_DNA"/>
</dbReference>
<feature type="compositionally biased region" description="Low complexity" evidence="3">
    <location>
        <begin position="7"/>
        <end position="16"/>
    </location>
</feature>
<reference evidence="6 7" key="1">
    <citation type="journal article" date="2021" name="Nat. Plants">
        <title>The Taxus genome provides insights into paclitaxel biosynthesis.</title>
        <authorList>
            <person name="Xiong X."/>
            <person name="Gou J."/>
            <person name="Liao Q."/>
            <person name="Li Y."/>
            <person name="Zhou Q."/>
            <person name="Bi G."/>
            <person name="Li C."/>
            <person name="Du R."/>
            <person name="Wang X."/>
            <person name="Sun T."/>
            <person name="Guo L."/>
            <person name="Liang H."/>
            <person name="Lu P."/>
            <person name="Wu Y."/>
            <person name="Zhang Z."/>
            <person name="Ro D.K."/>
            <person name="Shang Y."/>
            <person name="Huang S."/>
            <person name="Yan J."/>
        </authorList>
    </citation>
    <scope>NUCLEOTIDE SEQUENCE [LARGE SCALE GENOMIC DNA]</scope>
    <source>
        <strain evidence="6">Ta-2019</strain>
    </source>
</reference>
<sequence>MVMEIASYLDLESSSSDSEDQDESESIFEGHARVIWTSLAETIEKIDDILVVDRAFLHGDIVASVSDPSGQTGTVVNVDLTVDLKAHSGEIIRNVDSKQLVRVCAFAVGDYVVFGPWLGRVEELDVNVTVLFDDNAKCKIRRADREYLIPTCQNLLEDGYYTYHPGQHVRASSSAVFKNARWLRGRWKAGRMEGMISDVDVGYVHVKWIASAMPGCGSQSITIPAEQQDPKQLTLLTCFSHANWQLGDWCLLTSHGDLSGLASGLVEDVASERDTEDNVEMDCLKSSSGSTIDDSRCQTKPCKSLMEHDSKVHKKGDVIEQALFVVNTKTKVDVIWQDGTHSFCSDSRTLFPVDNLGDHDFWPEQYVQEKGQDEDVVSSDFRRIGVVKSVDSKERTVRVKWLKHMQRPEDPHEFDKEEVVSVYELAEHPDYSYCIGDIVILLPSVRETPVGSGIVNQFQRKECLKNLDTEKDDVSLEPNVGERGLRRMKNVRRSGCVKESYFSFIGYIIGLKDGDIEVAWADGMVSKVWMLFL</sequence>
<dbReference type="GO" id="GO:0061631">
    <property type="term" value="F:ubiquitin conjugating enzyme activity"/>
    <property type="evidence" value="ECO:0007669"/>
    <property type="project" value="TreeGrafter"/>
</dbReference>
<proteinExistence type="predicted"/>
<dbReference type="PANTHER" id="PTHR46116:SF15">
    <property type="entry name" value="(E3-INDEPENDENT) E2 UBIQUITIN-CONJUGATING ENZYME"/>
    <property type="match status" value="1"/>
</dbReference>
<comment type="caution">
    <text evidence="6">The sequence shown here is derived from an EMBL/GenBank/DDBJ whole genome shotgun (WGS) entry which is preliminary data.</text>
</comment>
<evidence type="ECO:0000256" key="3">
    <source>
        <dbReference type="SAM" id="MobiDB-lite"/>
    </source>
</evidence>
<feature type="domain" description="UBE2O-like SH3-B" evidence="4">
    <location>
        <begin position="358"/>
        <end position="430"/>
    </location>
</feature>
<evidence type="ECO:0000259" key="5">
    <source>
        <dbReference type="Pfam" id="PF23046"/>
    </source>
</evidence>
<evidence type="ECO:0000256" key="1">
    <source>
        <dbReference type="ARBA" id="ARBA00022679"/>
    </source>
</evidence>
<dbReference type="OMA" id="WIASAMP"/>
<protein>
    <recommendedName>
        <fullName evidence="8">Ubiquitin-conjugating enzyme E2 23</fullName>
    </recommendedName>
</protein>